<dbReference type="PANTHER" id="PTHR43943:SF2">
    <property type="entry name" value="DEHYDROGENASE_REDUCTASE 4"/>
    <property type="match status" value="1"/>
</dbReference>
<dbReference type="Gene3D" id="2.40.50.40">
    <property type="match status" value="1"/>
</dbReference>
<dbReference type="NCBIfam" id="NF005559">
    <property type="entry name" value="PRK07231.1"/>
    <property type="match status" value="1"/>
</dbReference>
<dbReference type="Gene3D" id="3.40.50.720">
    <property type="entry name" value="NAD(P)-binding Rossmann-like Domain"/>
    <property type="match status" value="1"/>
</dbReference>
<evidence type="ECO:0000256" key="4">
    <source>
        <dbReference type="ARBA" id="ARBA00023242"/>
    </source>
</evidence>
<reference evidence="8" key="1">
    <citation type="submission" date="2016-11" db="UniProtKB">
        <authorList>
            <consortium name="WormBaseParasite"/>
        </authorList>
    </citation>
    <scope>IDENTIFICATION</scope>
</reference>
<dbReference type="SUPFAM" id="SSF54160">
    <property type="entry name" value="Chromo domain-like"/>
    <property type="match status" value="1"/>
</dbReference>
<proteinExistence type="inferred from homology"/>
<evidence type="ECO:0000313" key="8">
    <source>
        <dbReference type="WBParaSite" id="maker-uti_cns_0002045-snap-gene-0.8-mRNA-1"/>
    </source>
</evidence>
<dbReference type="Pfam" id="PF01393">
    <property type="entry name" value="Chromo_shadow"/>
    <property type="match status" value="1"/>
</dbReference>
<protein>
    <submittedName>
        <fullName evidence="8">Chromo domain-containing protein</fullName>
    </submittedName>
</protein>
<comment type="subcellular location">
    <subcellularLocation>
        <location evidence="1">Nucleus</location>
    </subcellularLocation>
</comment>
<organism evidence="7 8">
    <name type="scientific">Macrostomum lignano</name>
    <dbReference type="NCBI Taxonomy" id="282301"/>
    <lineage>
        <taxon>Eukaryota</taxon>
        <taxon>Metazoa</taxon>
        <taxon>Spiralia</taxon>
        <taxon>Lophotrochozoa</taxon>
        <taxon>Platyhelminthes</taxon>
        <taxon>Rhabditophora</taxon>
        <taxon>Macrostomorpha</taxon>
        <taxon>Macrostomida</taxon>
        <taxon>Macrostomidae</taxon>
        <taxon>Macrostomum</taxon>
    </lineage>
</organism>
<dbReference type="Pfam" id="PF13561">
    <property type="entry name" value="adh_short_C2"/>
    <property type="match status" value="1"/>
</dbReference>
<evidence type="ECO:0000256" key="3">
    <source>
        <dbReference type="ARBA" id="ARBA00023002"/>
    </source>
</evidence>
<dbReference type="InterPro" id="IPR008251">
    <property type="entry name" value="Chromo_shadow_dom"/>
</dbReference>
<dbReference type="InterPro" id="IPR000953">
    <property type="entry name" value="Chromo/chromo_shadow_dom"/>
</dbReference>
<dbReference type="GO" id="GO:0005634">
    <property type="term" value="C:nucleus"/>
    <property type="evidence" value="ECO:0007669"/>
    <property type="project" value="UniProtKB-SubCell"/>
</dbReference>
<dbReference type="InterPro" id="IPR002347">
    <property type="entry name" value="SDR_fam"/>
</dbReference>
<keyword evidence="3" id="KW-0560">Oxidoreductase</keyword>
<dbReference type="SUPFAM" id="SSF51735">
    <property type="entry name" value="NAD(P)-binding Rossmann-fold domains"/>
    <property type="match status" value="1"/>
</dbReference>
<dbReference type="AlphaFoldDB" id="A0A1I8GHL1"/>
<dbReference type="InterPro" id="IPR016197">
    <property type="entry name" value="Chromo-like_dom_sf"/>
</dbReference>
<dbReference type="InterPro" id="IPR020904">
    <property type="entry name" value="Sc_DH/Rdtase_CS"/>
</dbReference>
<dbReference type="FunFam" id="3.40.50.720:FF:000084">
    <property type="entry name" value="Short-chain dehydrogenase reductase"/>
    <property type="match status" value="1"/>
</dbReference>
<evidence type="ECO:0000256" key="5">
    <source>
        <dbReference type="SAM" id="MobiDB-lite"/>
    </source>
</evidence>
<dbReference type="PRINTS" id="PR00081">
    <property type="entry name" value="GDHRDH"/>
</dbReference>
<keyword evidence="4" id="KW-0539">Nucleus</keyword>
<keyword evidence="7" id="KW-1185">Reference proteome</keyword>
<name>A0A1I8GHL1_9PLAT</name>
<dbReference type="InterPro" id="IPR036291">
    <property type="entry name" value="NAD(P)-bd_dom_sf"/>
</dbReference>
<dbReference type="PANTHER" id="PTHR43943">
    <property type="entry name" value="DEHYDROGENASE/REDUCTASE (SDR FAMILY) MEMBER 4"/>
    <property type="match status" value="1"/>
</dbReference>
<dbReference type="GO" id="GO:0004090">
    <property type="term" value="F:carbonyl reductase (NADPH) activity"/>
    <property type="evidence" value="ECO:0007669"/>
    <property type="project" value="TreeGrafter"/>
</dbReference>
<evidence type="ECO:0000313" key="7">
    <source>
        <dbReference type="Proteomes" id="UP000095280"/>
    </source>
</evidence>
<comment type="similarity">
    <text evidence="2">Belongs to the short-chain dehydrogenases/reductases (SDR) family.</text>
</comment>
<feature type="domain" description="Chromo" evidence="6">
    <location>
        <begin position="348"/>
        <end position="407"/>
    </location>
</feature>
<feature type="region of interest" description="Disordered" evidence="5">
    <location>
        <begin position="322"/>
        <end position="355"/>
    </location>
</feature>
<evidence type="ECO:0000256" key="2">
    <source>
        <dbReference type="ARBA" id="ARBA00006484"/>
    </source>
</evidence>
<dbReference type="PROSITE" id="PS00061">
    <property type="entry name" value="ADH_SHORT"/>
    <property type="match status" value="1"/>
</dbReference>
<dbReference type="PRINTS" id="PR00080">
    <property type="entry name" value="SDRFAMILY"/>
</dbReference>
<dbReference type="WBParaSite" id="maker-uti_cns_0002045-snap-gene-0.8-mRNA-1">
    <property type="protein sequence ID" value="maker-uti_cns_0002045-snap-gene-0.8-mRNA-1"/>
    <property type="gene ID" value="maker-uti_cns_0002045-snap-gene-0.8"/>
</dbReference>
<evidence type="ECO:0000259" key="6">
    <source>
        <dbReference type="PROSITE" id="PS50013"/>
    </source>
</evidence>
<dbReference type="Proteomes" id="UP000095280">
    <property type="component" value="Unplaced"/>
</dbReference>
<sequence length="409" mass="44156">MSRLLNKVAVVTASTEGIGFAIAKQLCEDGAKVAVSSRKESNVNNALKKLEKFVDGGTCIGVPCHVGKTSDRVSLIDKTVQQFGKIDILVSNAAVNPTFGPLLNTDENSFEKMLDINIKSAFMLVKEVFPHMNNGGAICFVSSIAGFHPLPLIGAYSVTKTALLGLTKALASELAPSIRVNCIAPGIIDTKFSTALTTNELVSSQALSQIPIGRFGQPEDCAPLVSFLCSDEARYITGETVILHLPAMSTSEPQSSMPDAAKDADCIVERVRRTAADGQRQFLVRLGGSAAGSDWVSEAELLNSAPAAVEAFLARRRANRAKAESVAKKRPAPRRQQQQQKRGFERGLQPERVLGSTHRQGGELMLLMKWKDSSELDLVPARQANVKCPELVIDFHAKRFAQMAPTDRI</sequence>
<dbReference type="SMART" id="SM00300">
    <property type="entry name" value="ChSh"/>
    <property type="match status" value="1"/>
</dbReference>
<accession>A0A1I8GHL1</accession>
<evidence type="ECO:0000256" key="1">
    <source>
        <dbReference type="ARBA" id="ARBA00004123"/>
    </source>
</evidence>
<dbReference type="PROSITE" id="PS50013">
    <property type="entry name" value="CHROMO_2"/>
    <property type="match status" value="1"/>
</dbReference>